<dbReference type="GO" id="GO:0005681">
    <property type="term" value="C:spliceosomal complex"/>
    <property type="evidence" value="ECO:0007669"/>
    <property type="project" value="TreeGrafter"/>
</dbReference>
<evidence type="ECO:0000313" key="5">
    <source>
        <dbReference type="EMBL" id="CCE84585.1"/>
    </source>
</evidence>
<sequence length="149" mass="17521">MAKINRRKLKKPPEGYEKIEPTLVKLQEKLKQVQRSSIKTENKHSSLWPVFQVDHQINRYIYSLYYERKQISSELYEWLLQQKYANKDLIAKWKKQGYEKLCCLSCIMVDEKNHKNTCVCRVPKSTLKENNDSPVECITCGCKGCASTD</sequence>
<dbReference type="STRING" id="559304.G8Y7K5"/>
<dbReference type="EMBL" id="FO082049">
    <property type="protein sequence ID" value="CCE83554.1"/>
    <property type="molecule type" value="Genomic_DNA"/>
</dbReference>
<dbReference type="OrthoDB" id="277109at2759"/>
<gene>
    <name evidence="5" type="primary">Piso0_004133</name>
    <name evidence="4" type="ORF">GNLVRS01_PISO0K10174g</name>
    <name evidence="5" type="ORF">GNLVRS01_PISO0L10175g</name>
</gene>
<dbReference type="Proteomes" id="UP000005222">
    <property type="component" value="Chromosome K"/>
</dbReference>
<reference evidence="5" key="1">
    <citation type="submission" date="2011-10" db="EMBL/GenBank/DDBJ databases">
        <authorList>
            <person name="Genoscope - CEA"/>
        </authorList>
    </citation>
    <scope>NUCLEOTIDE SEQUENCE</scope>
</reference>
<dbReference type="InterPro" id="IPR001748">
    <property type="entry name" value="BUD31"/>
</dbReference>
<evidence type="ECO:0000256" key="3">
    <source>
        <dbReference type="ARBA" id="ARBA00023242"/>
    </source>
</evidence>
<comment type="subcellular location">
    <subcellularLocation>
        <location evidence="1">Nucleus</location>
    </subcellularLocation>
</comment>
<dbReference type="GO" id="GO:0000398">
    <property type="term" value="P:mRNA splicing, via spliceosome"/>
    <property type="evidence" value="ECO:0007669"/>
    <property type="project" value="TreeGrafter"/>
</dbReference>
<evidence type="ECO:0000313" key="6">
    <source>
        <dbReference type="Proteomes" id="UP000005222"/>
    </source>
</evidence>
<dbReference type="Proteomes" id="UP000005222">
    <property type="component" value="Chromosome L"/>
</dbReference>
<reference evidence="6" key="2">
    <citation type="journal article" date="2012" name="G3 (Bethesda)">
        <title>Pichia sorbitophila, an interspecies yeast hybrid reveals early steps of genome resolution following polyploidization.</title>
        <authorList>
            <person name="Leh Louis V."/>
            <person name="Despons L."/>
            <person name="Friedrich A."/>
            <person name="Martin T."/>
            <person name="Durrens P."/>
            <person name="Casaregola S."/>
            <person name="Neuveglise C."/>
            <person name="Fairhead C."/>
            <person name="Marck C."/>
            <person name="Cruz J.A."/>
            <person name="Straub M.L."/>
            <person name="Kugler V."/>
            <person name="Sacerdot C."/>
            <person name="Uzunov Z."/>
            <person name="Thierry A."/>
            <person name="Weiss S."/>
            <person name="Bleykasten C."/>
            <person name="De Montigny J."/>
            <person name="Jacques N."/>
            <person name="Jung P."/>
            <person name="Lemaire M."/>
            <person name="Mallet S."/>
            <person name="Morel G."/>
            <person name="Richard G.F."/>
            <person name="Sarkar A."/>
            <person name="Savel G."/>
            <person name="Schacherer J."/>
            <person name="Seret M.L."/>
            <person name="Talla E."/>
            <person name="Samson G."/>
            <person name="Jubin C."/>
            <person name="Poulain J."/>
            <person name="Vacherie B."/>
            <person name="Barbe V."/>
            <person name="Pelletier E."/>
            <person name="Sherman D.J."/>
            <person name="Westhof E."/>
            <person name="Weissenbach J."/>
            <person name="Baret P.V."/>
            <person name="Wincker P."/>
            <person name="Gaillardin C."/>
            <person name="Dujon B."/>
            <person name="Souciet J.L."/>
        </authorList>
    </citation>
    <scope>NUCLEOTIDE SEQUENCE [LARGE SCALE GENOMIC DNA]</scope>
    <source>
        <strain evidence="6">ATCC MYA-4447 / BCRC 22081 / CBS 7064 / NBRC 10061 / NRRL Y-12695</strain>
    </source>
</reference>
<comment type="similarity">
    <text evidence="2">Belongs to the BUD31 (G10) family.</text>
</comment>
<evidence type="ECO:0000256" key="2">
    <source>
        <dbReference type="ARBA" id="ARBA00005287"/>
    </source>
</evidence>
<dbReference type="OMA" id="FLSHRIM"/>
<dbReference type="AlphaFoldDB" id="G8Y7K5"/>
<evidence type="ECO:0000256" key="1">
    <source>
        <dbReference type="ARBA" id="ARBA00004123"/>
    </source>
</evidence>
<dbReference type="FunCoup" id="G8Y7K5">
    <property type="interactions" value="1504"/>
</dbReference>
<keyword evidence="3" id="KW-0539">Nucleus</keyword>
<dbReference type="PANTHER" id="PTHR19411:SF0">
    <property type="entry name" value="PROTEIN BUD31 HOMOLOG"/>
    <property type="match status" value="1"/>
</dbReference>
<keyword evidence="6" id="KW-1185">Reference proteome</keyword>
<organism evidence="5 6">
    <name type="scientific">Pichia sorbitophila (strain ATCC MYA-4447 / BCRC 22081 / CBS 7064 / NBRC 10061 / NRRL Y-12695)</name>
    <name type="common">Hybrid yeast</name>
    <dbReference type="NCBI Taxonomy" id="559304"/>
    <lineage>
        <taxon>Eukaryota</taxon>
        <taxon>Fungi</taxon>
        <taxon>Dikarya</taxon>
        <taxon>Ascomycota</taxon>
        <taxon>Saccharomycotina</taxon>
        <taxon>Pichiomycetes</taxon>
        <taxon>Debaryomycetaceae</taxon>
        <taxon>Millerozyma</taxon>
    </lineage>
</organism>
<proteinExistence type="inferred from homology"/>
<evidence type="ECO:0000313" key="4">
    <source>
        <dbReference type="EMBL" id="CCE83554.1"/>
    </source>
</evidence>
<dbReference type="EMBL" id="FO082048">
    <property type="protein sequence ID" value="CCE84585.1"/>
    <property type="molecule type" value="Genomic_DNA"/>
</dbReference>
<dbReference type="Pfam" id="PF01125">
    <property type="entry name" value="BUD31"/>
    <property type="match status" value="1"/>
</dbReference>
<protein>
    <submittedName>
        <fullName evidence="5">Piso0_004133 protein</fullName>
    </submittedName>
</protein>
<dbReference type="PRINTS" id="PR00322">
    <property type="entry name" value="G10"/>
</dbReference>
<dbReference type="eggNOG" id="KOG3404">
    <property type="taxonomic scope" value="Eukaryota"/>
</dbReference>
<dbReference type="InParanoid" id="G8Y7K5"/>
<name>G8Y7K5_PICSO</name>
<accession>G8Y7K5</accession>
<dbReference type="HOGENOM" id="CLU_087132_1_1_1"/>
<dbReference type="PANTHER" id="PTHR19411">
    <property type="entry name" value="PROTEIN BUD31-RELATED"/>
    <property type="match status" value="1"/>
</dbReference>